<comment type="subunit">
    <text evidence="10 12">Homodimer. Heterotetramer of two MnmE and two MnmG subunits.</text>
</comment>
<dbReference type="InterPro" id="IPR047001">
    <property type="entry name" value="MnmG_C_subdom"/>
</dbReference>
<organism evidence="14 15">
    <name type="scientific">Massilia aurea</name>
    <dbReference type="NCBI Taxonomy" id="373040"/>
    <lineage>
        <taxon>Bacteria</taxon>
        <taxon>Pseudomonadati</taxon>
        <taxon>Pseudomonadota</taxon>
        <taxon>Betaproteobacteria</taxon>
        <taxon>Burkholderiales</taxon>
        <taxon>Oxalobacteraceae</taxon>
        <taxon>Telluria group</taxon>
        <taxon>Massilia</taxon>
    </lineage>
</organism>
<evidence type="ECO:0000256" key="12">
    <source>
        <dbReference type="HAMAP-Rule" id="MF_00129"/>
    </source>
</evidence>
<feature type="binding site" evidence="12">
    <location>
        <begin position="274"/>
        <end position="288"/>
    </location>
    <ligand>
        <name>NAD(+)</name>
        <dbReference type="ChEBI" id="CHEBI:57540"/>
    </ligand>
</feature>
<keyword evidence="6 12" id="KW-0285">Flavoprotein</keyword>
<feature type="domain" description="tRNA uridine 5-carboxymethylaminomethyl modification enzyme C-terminal subdomain" evidence="13">
    <location>
        <begin position="553"/>
        <end position="624"/>
    </location>
</feature>
<dbReference type="Gene3D" id="3.50.50.60">
    <property type="entry name" value="FAD/NAD(P)-binding domain"/>
    <property type="match status" value="2"/>
</dbReference>
<evidence type="ECO:0000256" key="10">
    <source>
        <dbReference type="ARBA" id="ARBA00025948"/>
    </source>
</evidence>
<dbReference type="OrthoDB" id="9815560at2"/>
<dbReference type="InterPro" id="IPR044920">
    <property type="entry name" value="MnmG_C_subdom_sf"/>
</dbReference>
<dbReference type="NCBIfam" id="TIGR00136">
    <property type="entry name" value="mnmG_gidA"/>
    <property type="match status" value="1"/>
</dbReference>
<dbReference type="EMBL" id="JSAB01000047">
    <property type="protein sequence ID" value="RNF31778.1"/>
    <property type="molecule type" value="Genomic_DNA"/>
</dbReference>
<evidence type="ECO:0000313" key="15">
    <source>
        <dbReference type="Proteomes" id="UP000283254"/>
    </source>
</evidence>
<name>A0A422QP64_9BURK</name>
<evidence type="ECO:0000256" key="3">
    <source>
        <dbReference type="ARBA" id="ARBA00007653"/>
    </source>
</evidence>
<dbReference type="Proteomes" id="UP000283254">
    <property type="component" value="Unassembled WGS sequence"/>
</dbReference>
<proteinExistence type="inferred from homology"/>
<dbReference type="InterPro" id="IPR026904">
    <property type="entry name" value="MnmG_C"/>
</dbReference>
<dbReference type="GO" id="GO:0050660">
    <property type="term" value="F:flavin adenine dinucleotide binding"/>
    <property type="evidence" value="ECO:0007669"/>
    <property type="project" value="UniProtKB-UniRule"/>
</dbReference>
<keyword evidence="15" id="KW-1185">Reference proteome</keyword>
<dbReference type="SMART" id="SM01228">
    <property type="entry name" value="GIDA_assoc_3"/>
    <property type="match status" value="1"/>
</dbReference>
<evidence type="ECO:0000256" key="5">
    <source>
        <dbReference type="ARBA" id="ARBA00022490"/>
    </source>
</evidence>
<dbReference type="InterPro" id="IPR004416">
    <property type="entry name" value="MnmG"/>
</dbReference>
<keyword evidence="9 12" id="KW-0520">NAD</keyword>
<comment type="cofactor">
    <cofactor evidence="1 12">
        <name>FAD</name>
        <dbReference type="ChEBI" id="CHEBI:57692"/>
    </cofactor>
</comment>
<dbReference type="Pfam" id="PF01134">
    <property type="entry name" value="GIDA"/>
    <property type="match status" value="1"/>
</dbReference>
<feature type="binding site" evidence="12">
    <location>
        <begin position="13"/>
        <end position="18"/>
    </location>
    <ligand>
        <name>FAD</name>
        <dbReference type="ChEBI" id="CHEBI:57692"/>
    </ligand>
</feature>
<dbReference type="FunFam" id="3.50.50.60:FF:000010">
    <property type="entry name" value="tRNA uridine 5-carboxymethylaminomethyl modification enzyme MnmG"/>
    <property type="match status" value="1"/>
</dbReference>
<dbReference type="InterPro" id="IPR049312">
    <property type="entry name" value="GIDA_C_N"/>
</dbReference>
<evidence type="ECO:0000256" key="4">
    <source>
        <dbReference type="ARBA" id="ARBA00020461"/>
    </source>
</evidence>
<sequence>MLFPTEFDVIVVGGGHAGTEAALASARTGQKTLLLTHNIETLGAMSCNPSIGGIGKGHLVKEVDALGGAMAIATDEAGIQFRILNSSKGPAVRATRAQADRVLYKAAIRSRLENQPNLWLFQQAVDDLMVEGDRVVGAVTQVGLKFRARAVVLTAGTFLDGKIHVGLQNYSGGRAGDPPATSLSARLKELKLPQGRLKTGTPPRIDGRSIDFSVLAEQPGDLDPVPVFSYMGNVAMHPRQVPCWVTHTNERTHDIIRAGLDRSPMYTGVIEGVGPRYCPSIEDKIHRFASKESHQIFLEPEGLTTNEFYPNGISTSLPFDVQLELVRSMRGMENAFILRPGYAIEYDYFDPRGLKASLETKAIKGLFFAGQINGTTGYEEAAAQGLLAGLNAALQTQDKDTWTPGRSEAYLGVLVDDLTTQGVAEPYRMFTSRAEYRLSLREDNADMRLTEIGRQLGIVDDARWQAFETKRESVARELERLKATWVNPRILGAAESERVVGQALEREYNLADLLRRPGVEYDTLMTMQGNEGQPLAGPGVEDPAVKEQVEIQLKYSGYIDRQAREVERHDHYENLKLPENLNYLEIAALSFEVRQKLDKQRPETLGQASRISGVTPAAISLLLVHLKKRGVPGFAPTTSETAQ</sequence>
<evidence type="ECO:0000256" key="6">
    <source>
        <dbReference type="ARBA" id="ARBA00022630"/>
    </source>
</evidence>
<dbReference type="PANTHER" id="PTHR11806">
    <property type="entry name" value="GLUCOSE INHIBITED DIVISION PROTEIN A"/>
    <property type="match status" value="1"/>
</dbReference>
<dbReference type="PANTHER" id="PTHR11806:SF0">
    <property type="entry name" value="PROTEIN MTO1 HOMOLOG, MITOCHONDRIAL"/>
    <property type="match status" value="1"/>
</dbReference>
<comment type="caution">
    <text evidence="12">Lacks conserved residue(s) required for the propagation of feature annotation.</text>
</comment>
<dbReference type="HAMAP" id="MF_00129">
    <property type="entry name" value="MnmG_GidA"/>
    <property type="match status" value="1"/>
</dbReference>
<keyword evidence="7 12" id="KW-0819">tRNA processing</keyword>
<reference evidence="14" key="1">
    <citation type="submission" date="2014-10" db="EMBL/GenBank/DDBJ databases">
        <title>Massilia sp. genome.</title>
        <authorList>
            <person name="Xu B."/>
            <person name="Dai L."/>
            <person name="Huang Z."/>
        </authorList>
    </citation>
    <scope>NUCLEOTIDE SEQUENCE [LARGE SCALE GENOMIC DNA]</scope>
    <source>
        <strain evidence="14">CFS-1</strain>
    </source>
</reference>
<comment type="function">
    <text evidence="2 12">NAD-binding protein involved in the addition of a carboxymethylaminomethyl (cmnm) group at the wobble position (U34) of certain tRNAs, forming tRNA-cmnm(5)s(2)U34.</text>
</comment>
<keyword evidence="5 12" id="KW-0963">Cytoplasm</keyword>
<dbReference type="GO" id="GO:0002098">
    <property type="term" value="P:tRNA wobble uridine modification"/>
    <property type="evidence" value="ECO:0007669"/>
    <property type="project" value="InterPro"/>
</dbReference>
<dbReference type="InterPro" id="IPR020595">
    <property type="entry name" value="MnmG-rel_CS"/>
</dbReference>
<dbReference type="PROSITE" id="PS01281">
    <property type="entry name" value="GIDA_2"/>
    <property type="match status" value="1"/>
</dbReference>
<protein>
    <recommendedName>
        <fullName evidence="4 12">tRNA uridine 5-carboxymethylaminomethyl modification enzyme MnmG</fullName>
    </recommendedName>
    <alternativeName>
        <fullName evidence="11 12">Glucose-inhibited division protein A</fullName>
    </alternativeName>
</protein>
<dbReference type="GO" id="GO:0030488">
    <property type="term" value="P:tRNA methylation"/>
    <property type="evidence" value="ECO:0007669"/>
    <property type="project" value="TreeGrafter"/>
</dbReference>
<keyword evidence="8 12" id="KW-0274">FAD</keyword>
<dbReference type="Gene3D" id="1.10.10.1800">
    <property type="entry name" value="tRNA uridine 5-carboxymethylaminomethyl modification enzyme MnmG/GidA"/>
    <property type="match status" value="1"/>
</dbReference>
<dbReference type="PROSITE" id="PS01280">
    <property type="entry name" value="GIDA_1"/>
    <property type="match status" value="1"/>
</dbReference>
<accession>A0A422QP64</accession>
<evidence type="ECO:0000259" key="13">
    <source>
        <dbReference type="SMART" id="SM01228"/>
    </source>
</evidence>
<evidence type="ECO:0000256" key="8">
    <source>
        <dbReference type="ARBA" id="ARBA00022827"/>
    </source>
</evidence>
<evidence type="ECO:0000256" key="9">
    <source>
        <dbReference type="ARBA" id="ARBA00023027"/>
    </source>
</evidence>
<dbReference type="RefSeq" id="WP_123068503.1">
    <property type="nucleotide sequence ID" value="NZ_JSAB01000047.1"/>
</dbReference>
<dbReference type="GO" id="GO:0005829">
    <property type="term" value="C:cytosol"/>
    <property type="evidence" value="ECO:0007669"/>
    <property type="project" value="TreeGrafter"/>
</dbReference>
<comment type="similarity">
    <text evidence="3 12">Belongs to the MnmG family.</text>
</comment>
<dbReference type="InterPro" id="IPR036188">
    <property type="entry name" value="FAD/NAD-bd_sf"/>
</dbReference>
<dbReference type="SUPFAM" id="SSF51905">
    <property type="entry name" value="FAD/NAD(P)-binding domain"/>
    <property type="match status" value="1"/>
</dbReference>
<evidence type="ECO:0000256" key="2">
    <source>
        <dbReference type="ARBA" id="ARBA00003717"/>
    </source>
</evidence>
<evidence type="ECO:0000256" key="11">
    <source>
        <dbReference type="ARBA" id="ARBA00031800"/>
    </source>
</evidence>
<dbReference type="InterPro" id="IPR002218">
    <property type="entry name" value="MnmG-rel"/>
</dbReference>
<gene>
    <name evidence="12 14" type="primary">gidA</name>
    <name evidence="12" type="synonym">mnmG</name>
    <name evidence="14" type="ORF">NM04_05295</name>
</gene>
<dbReference type="Gene3D" id="1.10.150.570">
    <property type="entry name" value="GidA associated domain, C-terminal subdomain"/>
    <property type="match status" value="1"/>
</dbReference>
<dbReference type="FunFam" id="1.10.150.570:FF:000001">
    <property type="entry name" value="tRNA uridine 5-carboxymethylaminomethyl modification enzyme MnmG"/>
    <property type="match status" value="1"/>
</dbReference>
<comment type="caution">
    <text evidence="14">The sequence shown here is derived from an EMBL/GenBank/DDBJ whole genome shotgun (WGS) entry which is preliminary data.</text>
</comment>
<evidence type="ECO:0000256" key="7">
    <source>
        <dbReference type="ARBA" id="ARBA00022694"/>
    </source>
</evidence>
<evidence type="ECO:0000256" key="1">
    <source>
        <dbReference type="ARBA" id="ARBA00001974"/>
    </source>
</evidence>
<comment type="subcellular location">
    <subcellularLocation>
        <location evidence="12">Cytoplasm</location>
    </subcellularLocation>
</comment>
<dbReference type="FunFam" id="3.50.50.60:FF:000002">
    <property type="entry name" value="tRNA uridine 5-carboxymethylaminomethyl modification enzyme MnmG"/>
    <property type="match status" value="1"/>
</dbReference>
<evidence type="ECO:0000313" key="14">
    <source>
        <dbReference type="EMBL" id="RNF31778.1"/>
    </source>
</evidence>
<dbReference type="AlphaFoldDB" id="A0A422QP64"/>
<dbReference type="Pfam" id="PF21680">
    <property type="entry name" value="GIDA_C_1st"/>
    <property type="match status" value="1"/>
</dbReference>
<dbReference type="InterPro" id="IPR040131">
    <property type="entry name" value="MnmG_N"/>
</dbReference>
<dbReference type="Pfam" id="PF13932">
    <property type="entry name" value="SAM_GIDA_C"/>
    <property type="match status" value="1"/>
</dbReference>
<dbReference type="FunFam" id="1.10.10.1800:FF:000001">
    <property type="entry name" value="tRNA uridine 5-carboxymethylaminomethyl modification enzyme MnmG"/>
    <property type="match status" value="1"/>
</dbReference>